<evidence type="ECO:0000313" key="1">
    <source>
        <dbReference type="EMBL" id="EFQ54082.1"/>
    </source>
</evidence>
<reference evidence="1 2" key="1">
    <citation type="submission" date="2010-10" db="EMBL/GenBank/DDBJ databases">
        <authorList>
            <person name="Durkin A.S."/>
            <person name="Madupu R."/>
            <person name="Torralba M."/>
            <person name="Gillis M."/>
            <person name="Methe B."/>
            <person name="Sutton G."/>
            <person name="Nelson K.E."/>
        </authorList>
    </citation>
    <scope>NUCLEOTIDE SEQUENCE [LARGE SCALE GENOMIC DNA]</scope>
    <source>
        <strain evidence="1 2">PB013-T2-3</strain>
    </source>
</reference>
<comment type="caution">
    <text evidence="1">The sequence shown here is derived from an EMBL/GenBank/DDBJ whole genome shotgun (WGS) entry which is preliminary data.</text>
</comment>
<evidence type="ECO:0000313" key="2">
    <source>
        <dbReference type="Proteomes" id="UP000003070"/>
    </source>
</evidence>
<accession>E3C591</accession>
<organism evidence="1 2">
    <name type="scientific">Limosilactobacillus oris PB013-T2-3</name>
    <dbReference type="NCBI Taxonomy" id="908339"/>
    <lineage>
        <taxon>Bacteria</taxon>
        <taxon>Bacillati</taxon>
        <taxon>Bacillota</taxon>
        <taxon>Bacilli</taxon>
        <taxon>Lactobacillales</taxon>
        <taxon>Lactobacillaceae</taxon>
        <taxon>Limosilactobacillus</taxon>
    </lineage>
</organism>
<proteinExistence type="predicted"/>
<protein>
    <submittedName>
        <fullName evidence="1">Uncharacterized protein</fullName>
    </submittedName>
</protein>
<dbReference type="EMBL" id="AEKL01000005">
    <property type="protein sequence ID" value="EFQ54082.1"/>
    <property type="molecule type" value="Genomic_DNA"/>
</dbReference>
<gene>
    <name evidence="1" type="ORF">HMPREF9265_1617</name>
</gene>
<name>E3C591_9LACO</name>
<dbReference type="AlphaFoldDB" id="E3C591"/>
<sequence length="42" mass="4756">MAGEFIKGVELLLFLHSTRWSNITPAWSYGWAFCIIVLGDVL</sequence>
<dbReference type="Proteomes" id="UP000003070">
    <property type="component" value="Unassembled WGS sequence"/>
</dbReference>